<dbReference type="InterPro" id="IPR013005">
    <property type="entry name" value="Ribosomal_uL4-like"/>
</dbReference>
<dbReference type="Gene3D" id="3.40.1370.10">
    <property type="match status" value="1"/>
</dbReference>
<dbReference type="AlphaFoldDB" id="A0A1I7J0H5"/>
<dbReference type="PANTHER" id="PTHR10746">
    <property type="entry name" value="50S RIBOSOMAL PROTEIN L4"/>
    <property type="match status" value="1"/>
</dbReference>
<keyword evidence="5" id="KW-0699">rRNA-binding</keyword>
<dbReference type="GO" id="GO:0005840">
    <property type="term" value="C:ribosome"/>
    <property type="evidence" value="ECO:0007669"/>
    <property type="project" value="UniProtKB-KW"/>
</dbReference>
<name>A0A1I7J0H5_9PROT</name>
<evidence type="ECO:0000313" key="7">
    <source>
        <dbReference type="EMBL" id="SFU78716.1"/>
    </source>
</evidence>
<evidence type="ECO:0000313" key="8">
    <source>
        <dbReference type="Proteomes" id="UP000183926"/>
    </source>
</evidence>
<evidence type="ECO:0000256" key="3">
    <source>
        <dbReference type="ARBA" id="ARBA00023274"/>
    </source>
</evidence>
<keyword evidence="5" id="KW-0694">RNA-binding</keyword>
<evidence type="ECO:0000256" key="2">
    <source>
        <dbReference type="ARBA" id="ARBA00022980"/>
    </source>
</evidence>
<dbReference type="PANTHER" id="PTHR10746:SF6">
    <property type="entry name" value="LARGE RIBOSOMAL SUBUNIT PROTEIN UL4M"/>
    <property type="match status" value="1"/>
</dbReference>
<sequence length="206" mass="23312">MVKIPCRSENGQVVNIEVSDSVFDRVYNEALVHQIITSYLANARRGTRAQKGRSEVAGSTRKQWRQKGTGRARAGAASNPLWSGGGKIFPNKPTESFTKKINRKMYRAGMCTIFSQLLRNNKLIAISEFQIETTKTKFFLQKLKNYQLENVMIITDEVDENLYLASRNIPNIKVVEVDLIDPVSLLSYDNVVITREAVNKIESVLQ</sequence>
<dbReference type="NCBIfam" id="TIGR03953">
    <property type="entry name" value="rplD_bact"/>
    <property type="match status" value="1"/>
</dbReference>
<evidence type="ECO:0000256" key="4">
    <source>
        <dbReference type="ARBA" id="ARBA00035244"/>
    </source>
</evidence>
<protein>
    <recommendedName>
        <fullName evidence="4 5">Large ribosomal subunit protein uL4</fullName>
    </recommendedName>
</protein>
<dbReference type="InterPro" id="IPR002136">
    <property type="entry name" value="Ribosomal_uL4"/>
</dbReference>
<dbReference type="GO" id="GO:0019843">
    <property type="term" value="F:rRNA binding"/>
    <property type="evidence" value="ECO:0007669"/>
    <property type="project" value="UniProtKB-UniRule"/>
</dbReference>
<dbReference type="RefSeq" id="WP_074929309.1">
    <property type="nucleotide sequence ID" value="NZ_FPBL01000013.1"/>
</dbReference>
<reference evidence="7 8" key="1">
    <citation type="submission" date="2016-10" db="EMBL/GenBank/DDBJ databases">
        <authorList>
            <person name="de Groot N.N."/>
        </authorList>
    </citation>
    <scope>NUCLEOTIDE SEQUENCE [LARGE SCALE GENOMIC DNA]</scope>
    <source>
        <strain evidence="7 8">Nm24</strain>
    </source>
</reference>
<dbReference type="OrthoDB" id="9803201at2"/>
<accession>A0A1I7J0H5</accession>
<dbReference type="Pfam" id="PF00573">
    <property type="entry name" value="Ribosomal_L4"/>
    <property type="match status" value="1"/>
</dbReference>
<evidence type="ECO:0000256" key="5">
    <source>
        <dbReference type="HAMAP-Rule" id="MF_01328"/>
    </source>
</evidence>
<keyword evidence="3 5" id="KW-0687">Ribonucleoprotein</keyword>
<comment type="similarity">
    <text evidence="1 5">Belongs to the universal ribosomal protein uL4 family.</text>
</comment>
<dbReference type="InterPro" id="IPR023574">
    <property type="entry name" value="Ribosomal_uL4_dom_sf"/>
</dbReference>
<dbReference type="GO" id="GO:1990904">
    <property type="term" value="C:ribonucleoprotein complex"/>
    <property type="evidence" value="ECO:0007669"/>
    <property type="project" value="UniProtKB-KW"/>
</dbReference>
<keyword evidence="2 5" id="KW-0689">Ribosomal protein</keyword>
<dbReference type="GO" id="GO:0006412">
    <property type="term" value="P:translation"/>
    <property type="evidence" value="ECO:0007669"/>
    <property type="project" value="UniProtKB-UniRule"/>
</dbReference>
<organism evidence="7 8">
    <name type="scientific">Nitrosomonas eutropha</name>
    <dbReference type="NCBI Taxonomy" id="916"/>
    <lineage>
        <taxon>Bacteria</taxon>
        <taxon>Pseudomonadati</taxon>
        <taxon>Pseudomonadota</taxon>
        <taxon>Betaproteobacteria</taxon>
        <taxon>Nitrosomonadales</taxon>
        <taxon>Nitrosomonadaceae</taxon>
        <taxon>Nitrosomonas</taxon>
    </lineage>
</organism>
<dbReference type="GO" id="GO:0003735">
    <property type="term" value="F:structural constituent of ribosome"/>
    <property type="evidence" value="ECO:0007669"/>
    <property type="project" value="InterPro"/>
</dbReference>
<dbReference type="SUPFAM" id="SSF52166">
    <property type="entry name" value="Ribosomal protein L4"/>
    <property type="match status" value="1"/>
</dbReference>
<proteinExistence type="inferred from homology"/>
<dbReference type="HAMAP" id="MF_01328_B">
    <property type="entry name" value="Ribosomal_uL4_B"/>
    <property type="match status" value="1"/>
</dbReference>
<comment type="subunit">
    <text evidence="5">Part of the 50S ribosomal subunit.</text>
</comment>
<dbReference type="EMBL" id="FPBL01000013">
    <property type="protein sequence ID" value="SFU78716.1"/>
    <property type="molecule type" value="Genomic_DNA"/>
</dbReference>
<comment type="function">
    <text evidence="5">One of the primary rRNA binding proteins, this protein initially binds near the 5'-end of the 23S rRNA. It is important during the early stages of 50S assembly. It makes multiple contacts with different domains of the 23S rRNA in the assembled 50S subunit and ribosome.</text>
</comment>
<evidence type="ECO:0000256" key="6">
    <source>
        <dbReference type="SAM" id="MobiDB-lite"/>
    </source>
</evidence>
<comment type="function">
    <text evidence="5">Forms part of the polypeptide exit tunnel.</text>
</comment>
<dbReference type="Proteomes" id="UP000183926">
    <property type="component" value="Unassembled WGS sequence"/>
</dbReference>
<gene>
    <name evidence="5" type="primary">rplD</name>
    <name evidence="7" type="ORF">SAMN05216339_1134</name>
</gene>
<evidence type="ECO:0000256" key="1">
    <source>
        <dbReference type="ARBA" id="ARBA00010528"/>
    </source>
</evidence>
<feature type="region of interest" description="Disordered" evidence="6">
    <location>
        <begin position="47"/>
        <end position="78"/>
    </location>
</feature>